<name>A0A7C9TNA5_9BURK</name>
<organism evidence="1 2">
    <name type="scientific">Ideonella livida</name>
    <dbReference type="NCBI Taxonomy" id="2707176"/>
    <lineage>
        <taxon>Bacteria</taxon>
        <taxon>Pseudomonadati</taxon>
        <taxon>Pseudomonadota</taxon>
        <taxon>Betaproteobacteria</taxon>
        <taxon>Burkholderiales</taxon>
        <taxon>Sphaerotilaceae</taxon>
        <taxon>Ideonella</taxon>
    </lineage>
</organism>
<gene>
    <name evidence="1" type="ORF">G3A44_22985</name>
</gene>
<dbReference type="EMBL" id="JAAGOH010000067">
    <property type="protein sequence ID" value="NDY94062.1"/>
    <property type="molecule type" value="Genomic_DNA"/>
</dbReference>
<evidence type="ECO:0000313" key="2">
    <source>
        <dbReference type="Proteomes" id="UP000484255"/>
    </source>
</evidence>
<dbReference type="AlphaFoldDB" id="A0A7C9TNA5"/>
<feature type="non-terminal residue" evidence="1">
    <location>
        <position position="62"/>
    </location>
</feature>
<evidence type="ECO:0000313" key="1">
    <source>
        <dbReference type="EMBL" id="NDY94062.1"/>
    </source>
</evidence>
<protein>
    <submittedName>
        <fullName evidence="1">Exodeoxyribonuclease V subunit gamma</fullName>
    </submittedName>
</protein>
<dbReference type="RefSeq" id="WP_163460077.1">
    <property type="nucleotide sequence ID" value="NZ_JAAGOH010000067.1"/>
</dbReference>
<accession>A0A7C9TNA5</accession>
<sequence>MALRLTLTPRLMTVALLSLALLLGYASGPDPRQPGADRAFDGIEPHVEVGGLEAALAGCLAA</sequence>
<dbReference type="Proteomes" id="UP000484255">
    <property type="component" value="Unassembled WGS sequence"/>
</dbReference>
<keyword evidence="2" id="KW-1185">Reference proteome</keyword>
<comment type="caution">
    <text evidence="1">The sequence shown here is derived from an EMBL/GenBank/DDBJ whole genome shotgun (WGS) entry which is preliminary data.</text>
</comment>
<proteinExistence type="predicted"/>
<reference evidence="1 2" key="1">
    <citation type="submission" date="2020-02" db="EMBL/GenBank/DDBJ databases">
        <title>Ideonella bacterium strain TBM-1.</title>
        <authorList>
            <person name="Chen W.-M."/>
        </authorList>
    </citation>
    <scope>NUCLEOTIDE SEQUENCE [LARGE SCALE GENOMIC DNA]</scope>
    <source>
        <strain evidence="1 2">TBM-1</strain>
    </source>
</reference>